<dbReference type="RefSeq" id="WP_006823805.1">
    <property type="nucleotide sequence ID" value="NZ_CAFW01000103.1"/>
</dbReference>
<evidence type="ECO:0008006" key="4">
    <source>
        <dbReference type="Google" id="ProtNLM"/>
    </source>
</evidence>
<evidence type="ECO:0000313" key="3">
    <source>
        <dbReference type="Proteomes" id="UP000004840"/>
    </source>
</evidence>
<proteinExistence type="predicted"/>
<sequence length="218" mass="23483">MATYRLQPARSGKYFALVCVVMAVAIAAPSAVLSLVSQNPKPTESLSIGPISSDWEIPVEGVECVWDQNGMLPDAYLCDGVSVQINKVKDVEDSDHSLRRAVRANMLLSFTNDPIIHSGNASVMAIPHAELVAMSVQGTGEYAGEEFQIMVQGPTDELVPLSNQIWDSFHDDPLPIDLDATMEQLPEGFIPGIPELPDNQVPSLNADASKPEANEVNA</sequence>
<feature type="compositionally biased region" description="Basic and acidic residues" evidence="1">
    <location>
        <begin position="209"/>
        <end position="218"/>
    </location>
</feature>
<reference evidence="2 3" key="1">
    <citation type="journal article" date="2012" name="J. Bacteriol.">
        <title>Genome Sequence of Corynebacterium casei UCMA 3821, Isolated from a Smear-Ripened Cheese.</title>
        <authorList>
            <person name="Monnet C."/>
            <person name="Loux V."/>
            <person name="Bento P."/>
            <person name="Gibrat J.F."/>
            <person name="Straub C."/>
            <person name="Bonnarme P."/>
            <person name="Landaud S."/>
            <person name="Irlinger F."/>
        </authorList>
    </citation>
    <scope>NUCLEOTIDE SEQUENCE [LARGE SCALE GENOMIC DNA]</scope>
    <source>
        <strain evidence="2 3">UCMA 3821</strain>
    </source>
</reference>
<evidence type="ECO:0000256" key="1">
    <source>
        <dbReference type="SAM" id="MobiDB-lite"/>
    </source>
</evidence>
<accession>G7I1R1</accession>
<protein>
    <recommendedName>
        <fullName evidence="4">Secreted protein</fullName>
    </recommendedName>
</protein>
<dbReference type="Proteomes" id="UP000004840">
    <property type="component" value="Unassembled WGS sequence"/>
</dbReference>
<gene>
    <name evidence="2" type="ORF">CCAS_14660</name>
</gene>
<dbReference type="AlphaFoldDB" id="G7I1R1"/>
<organism evidence="2 3">
    <name type="scientific">Corynebacterium casei UCMA 3821</name>
    <dbReference type="NCBI Taxonomy" id="1110505"/>
    <lineage>
        <taxon>Bacteria</taxon>
        <taxon>Bacillati</taxon>
        <taxon>Actinomycetota</taxon>
        <taxon>Actinomycetes</taxon>
        <taxon>Mycobacteriales</taxon>
        <taxon>Corynebacteriaceae</taxon>
        <taxon>Corynebacterium</taxon>
    </lineage>
</organism>
<dbReference type="EMBL" id="CAFW01000103">
    <property type="protein sequence ID" value="CCE56376.1"/>
    <property type="molecule type" value="Genomic_DNA"/>
</dbReference>
<name>G7I1R1_9CORY</name>
<evidence type="ECO:0000313" key="2">
    <source>
        <dbReference type="EMBL" id="CCE56376.1"/>
    </source>
</evidence>
<comment type="caution">
    <text evidence="2">The sequence shown here is derived from an EMBL/GenBank/DDBJ whole genome shotgun (WGS) entry which is preliminary data.</text>
</comment>
<feature type="region of interest" description="Disordered" evidence="1">
    <location>
        <begin position="194"/>
        <end position="218"/>
    </location>
</feature>